<organism evidence="2 3">
    <name type="scientific">Actinoplanes xinjiangensis</name>
    <dbReference type="NCBI Taxonomy" id="512350"/>
    <lineage>
        <taxon>Bacteria</taxon>
        <taxon>Bacillati</taxon>
        <taxon>Actinomycetota</taxon>
        <taxon>Actinomycetes</taxon>
        <taxon>Micromonosporales</taxon>
        <taxon>Micromonosporaceae</taxon>
        <taxon>Actinoplanes</taxon>
    </lineage>
</organism>
<feature type="region of interest" description="Disordered" evidence="1">
    <location>
        <begin position="23"/>
        <end position="46"/>
    </location>
</feature>
<keyword evidence="3" id="KW-1185">Reference proteome</keyword>
<dbReference type="Proteomes" id="UP000245697">
    <property type="component" value="Unassembled WGS sequence"/>
</dbReference>
<proteinExistence type="predicted"/>
<dbReference type="RefSeq" id="WP_146246647.1">
    <property type="nucleotide sequence ID" value="NZ_BONA01000078.1"/>
</dbReference>
<name>A0A316ETG3_9ACTN</name>
<evidence type="ECO:0000313" key="3">
    <source>
        <dbReference type="Proteomes" id="UP000245697"/>
    </source>
</evidence>
<protein>
    <submittedName>
        <fullName evidence="2">Uncharacterized protein</fullName>
    </submittedName>
</protein>
<sequence length="278" mass="30738">MMTSQEKRPGLWSRFWGWLKGAPASGPTRRSTEQAPPPPSPLPPLTQVADAGQPLAIPAMGEAYDFEVQVEATWTAVATDLDALNTRSGRQAEGVRQAVRDKIWQVGRSFGPHEALDAERAMTERLPHELCFTDTEGSLRCSVKVRVRPDARVIQHLLPYSQRYLDAVSNQVLLLKRADLVEELADRWRDVLAEFLDQEVGDLVLPYAAQLTDKSFAVAVSGLESDRRTARAELAEVLDRAAKSHTRVGLFEFAETYEAALLAFRRSQGLAGEIGDAS</sequence>
<feature type="compositionally biased region" description="Pro residues" evidence="1">
    <location>
        <begin position="35"/>
        <end position="44"/>
    </location>
</feature>
<dbReference type="EMBL" id="QGGR01000025">
    <property type="protein sequence ID" value="PWK35898.1"/>
    <property type="molecule type" value="Genomic_DNA"/>
</dbReference>
<comment type="caution">
    <text evidence="2">The sequence shown here is derived from an EMBL/GenBank/DDBJ whole genome shotgun (WGS) entry which is preliminary data.</text>
</comment>
<reference evidence="2 3" key="1">
    <citation type="submission" date="2018-05" db="EMBL/GenBank/DDBJ databases">
        <title>Genomic Encyclopedia of Archaeal and Bacterial Type Strains, Phase II (KMG-II): from individual species to whole genera.</title>
        <authorList>
            <person name="Goeker M."/>
        </authorList>
    </citation>
    <scope>NUCLEOTIDE SEQUENCE [LARGE SCALE GENOMIC DNA]</scope>
    <source>
        <strain evidence="2 3">DSM 45184</strain>
    </source>
</reference>
<dbReference type="AlphaFoldDB" id="A0A316ETG3"/>
<evidence type="ECO:0000313" key="2">
    <source>
        <dbReference type="EMBL" id="PWK35898.1"/>
    </source>
</evidence>
<gene>
    <name evidence="2" type="ORF">BC793_12599</name>
</gene>
<dbReference type="OrthoDB" id="3690860at2"/>
<evidence type="ECO:0000256" key="1">
    <source>
        <dbReference type="SAM" id="MobiDB-lite"/>
    </source>
</evidence>
<accession>A0A316ETG3</accession>